<gene>
    <name evidence="2" type="ORF">SAMN04488060_2258</name>
</gene>
<protein>
    <submittedName>
        <fullName evidence="2">Uncharacterized protein</fullName>
    </submittedName>
</protein>
<name>A0A1I5P370_9SPHN</name>
<keyword evidence="3" id="KW-1185">Reference proteome</keyword>
<dbReference type="Proteomes" id="UP000199331">
    <property type="component" value="Unassembled WGS sequence"/>
</dbReference>
<feature type="compositionally biased region" description="Low complexity" evidence="1">
    <location>
        <begin position="19"/>
        <end position="29"/>
    </location>
</feature>
<dbReference type="EMBL" id="FOWZ01000003">
    <property type="protein sequence ID" value="SFP27991.1"/>
    <property type="molecule type" value="Genomic_DNA"/>
</dbReference>
<evidence type="ECO:0000313" key="2">
    <source>
        <dbReference type="EMBL" id="SFP27991.1"/>
    </source>
</evidence>
<dbReference type="STRING" id="604088.SAMN04488060_2258"/>
<feature type="region of interest" description="Disordered" evidence="1">
    <location>
        <begin position="1"/>
        <end position="37"/>
    </location>
</feature>
<reference evidence="3" key="1">
    <citation type="submission" date="2016-10" db="EMBL/GenBank/DDBJ databases">
        <authorList>
            <person name="Varghese N."/>
            <person name="Submissions S."/>
        </authorList>
    </citation>
    <scope>NUCLEOTIDE SEQUENCE [LARGE SCALE GENOMIC DNA]</scope>
    <source>
        <strain evidence="3">CGMCC 1.7715</strain>
    </source>
</reference>
<accession>A0A1I5P370</accession>
<proteinExistence type="predicted"/>
<evidence type="ECO:0000256" key="1">
    <source>
        <dbReference type="SAM" id="MobiDB-lite"/>
    </source>
</evidence>
<organism evidence="2 3">
    <name type="scientific">Qipengyuania nanhaisediminis</name>
    <dbReference type="NCBI Taxonomy" id="604088"/>
    <lineage>
        <taxon>Bacteria</taxon>
        <taxon>Pseudomonadati</taxon>
        <taxon>Pseudomonadota</taxon>
        <taxon>Alphaproteobacteria</taxon>
        <taxon>Sphingomonadales</taxon>
        <taxon>Erythrobacteraceae</taxon>
        <taxon>Qipengyuania</taxon>
    </lineage>
</organism>
<sequence>MLPSHAEPTPTDASIKGSAQHAAAPKAAKIPPPVANPFHHVLMPRIDRPFANLDSHTYLQSVATTDSRGWL</sequence>
<evidence type="ECO:0000313" key="3">
    <source>
        <dbReference type="Proteomes" id="UP000199331"/>
    </source>
</evidence>
<dbReference type="AlphaFoldDB" id="A0A1I5P370"/>